<dbReference type="CDD" id="cd00158">
    <property type="entry name" value="RHOD"/>
    <property type="match status" value="1"/>
</dbReference>
<dbReference type="SMART" id="SM00450">
    <property type="entry name" value="RHOD"/>
    <property type="match status" value="1"/>
</dbReference>
<dbReference type="SUPFAM" id="SSF52821">
    <property type="entry name" value="Rhodanese/Cell cycle control phosphatase"/>
    <property type="match status" value="1"/>
</dbReference>
<protein>
    <recommendedName>
        <fullName evidence="1">Rhodanese domain-containing protein</fullName>
    </recommendedName>
</protein>
<dbReference type="Gene3D" id="3.40.250.10">
    <property type="entry name" value="Rhodanese-like domain"/>
    <property type="match status" value="1"/>
</dbReference>
<proteinExistence type="predicted"/>
<accession>A0A7S2JMV4</accession>
<evidence type="ECO:0000313" key="2">
    <source>
        <dbReference type="EMBL" id="CAD9552455.1"/>
    </source>
</evidence>
<gene>
    <name evidence="2" type="ORF">CBRE1094_LOCUS46024</name>
</gene>
<dbReference type="PANTHER" id="PTHR43031:SF1">
    <property type="entry name" value="PYRIDINE NUCLEOTIDE-DISULPHIDE OXIDOREDUCTASE"/>
    <property type="match status" value="1"/>
</dbReference>
<dbReference type="InterPro" id="IPR050229">
    <property type="entry name" value="GlpE_sulfurtransferase"/>
</dbReference>
<dbReference type="AlphaFoldDB" id="A0A7S2JMV4"/>
<name>A0A7S2JMV4_9EUKA</name>
<dbReference type="PANTHER" id="PTHR43031">
    <property type="entry name" value="FAD-DEPENDENT OXIDOREDUCTASE"/>
    <property type="match status" value="1"/>
</dbReference>
<sequence length="121" mass="13213">MPWWWPGCLGHEDAVDGTDSLLSTDGTQILDVRFPYEFNKARLAGSKACPLLPALTSFEQRVSALALSPELPVVVVCQHAIRSKVAVKKLRQMGFSNVRELRGGMAHWLGVEGVPISIDGN</sequence>
<dbReference type="PROSITE" id="PS50206">
    <property type="entry name" value="RHODANESE_3"/>
    <property type="match status" value="1"/>
</dbReference>
<feature type="domain" description="Rhodanese" evidence="1">
    <location>
        <begin position="23"/>
        <end position="117"/>
    </location>
</feature>
<evidence type="ECO:0000259" key="1">
    <source>
        <dbReference type="PROSITE" id="PS50206"/>
    </source>
</evidence>
<dbReference type="InterPro" id="IPR001763">
    <property type="entry name" value="Rhodanese-like_dom"/>
</dbReference>
<organism evidence="2">
    <name type="scientific">Haptolina brevifila</name>
    <dbReference type="NCBI Taxonomy" id="156173"/>
    <lineage>
        <taxon>Eukaryota</taxon>
        <taxon>Haptista</taxon>
        <taxon>Haptophyta</taxon>
        <taxon>Prymnesiophyceae</taxon>
        <taxon>Prymnesiales</taxon>
        <taxon>Prymnesiaceae</taxon>
        <taxon>Haptolina</taxon>
    </lineage>
</organism>
<dbReference type="InterPro" id="IPR036873">
    <property type="entry name" value="Rhodanese-like_dom_sf"/>
</dbReference>
<dbReference type="Pfam" id="PF00581">
    <property type="entry name" value="Rhodanese"/>
    <property type="match status" value="1"/>
</dbReference>
<reference evidence="2" key="1">
    <citation type="submission" date="2021-01" db="EMBL/GenBank/DDBJ databases">
        <authorList>
            <person name="Corre E."/>
            <person name="Pelletier E."/>
            <person name="Niang G."/>
            <person name="Scheremetjew M."/>
            <person name="Finn R."/>
            <person name="Kale V."/>
            <person name="Holt S."/>
            <person name="Cochrane G."/>
            <person name="Meng A."/>
            <person name="Brown T."/>
            <person name="Cohen L."/>
        </authorList>
    </citation>
    <scope>NUCLEOTIDE SEQUENCE</scope>
    <source>
        <strain evidence="2">UTEX LB 985</strain>
    </source>
</reference>
<dbReference type="EMBL" id="HBGU01084326">
    <property type="protein sequence ID" value="CAD9552455.1"/>
    <property type="molecule type" value="Transcribed_RNA"/>
</dbReference>